<dbReference type="NCBIfam" id="TIGR04183">
    <property type="entry name" value="Por_Secre_tail"/>
    <property type="match status" value="1"/>
</dbReference>
<protein>
    <submittedName>
        <fullName evidence="3">T9SS type A sorting domain-containing protein</fullName>
    </submittedName>
</protein>
<keyword evidence="1" id="KW-0732">Signal</keyword>
<dbReference type="AlphaFoldDB" id="A0A7V3E6M8"/>
<evidence type="ECO:0000256" key="1">
    <source>
        <dbReference type="SAM" id="SignalP"/>
    </source>
</evidence>
<evidence type="ECO:0000313" key="3">
    <source>
        <dbReference type="EMBL" id="HFI90961.1"/>
    </source>
</evidence>
<name>A0A7V3E6M8_9BACT</name>
<dbReference type="InterPro" id="IPR026444">
    <property type="entry name" value="Secre_tail"/>
</dbReference>
<dbReference type="Pfam" id="PF18962">
    <property type="entry name" value="Por_Secre_tail"/>
    <property type="match status" value="1"/>
</dbReference>
<dbReference type="Gene3D" id="2.60.40.10">
    <property type="entry name" value="Immunoglobulins"/>
    <property type="match status" value="1"/>
</dbReference>
<dbReference type="PANTHER" id="PTHR42754:SF1">
    <property type="entry name" value="LIPOPROTEIN"/>
    <property type="match status" value="1"/>
</dbReference>
<comment type="caution">
    <text evidence="3">The sequence shown here is derived from an EMBL/GenBank/DDBJ whole genome shotgun (WGS) entry which is preliminary data.</text>
</comment>
<sequence>MIKHLFNLRAKLSLLFFLLFPASFILAQVPDTIWTKTFGGSNIDIGSCVKETSDGGYIITGYTRSYGTMSGRNLLFLKTDSFGNLVWVNGYGGNNDEEGNAVVQTSDGGFVASGYTKSYGSGGNDVYLIKVDANGNQLWDRVFGGTSDEETYSMVSTDDGGFLMAGATSSFGAGSRDIWLIKTDASGNQQWTKTIGGLSSDGARSINKTSDGGYIITGWTFSYGPGAVGNVWLVKTDSLGNMQWNKFFGGTDVDRGFSVRQTTDGGYILTGYTASSGAGLDDMLLIKTDAAGNAQWQKTFGGTGRDYGNSVVQTSDEGFVITGYTLSYGAGGDDLWIVKTDEQGNMLWSKTLGGAQSDVGNYLIESSDGSFVITGHTLSFGAGVHDVWLIKLASVIPVELVSFTAEVNGNSVLLKWSTASETNNRGFELQKSQKSEVKSQNWNSVAFIEGKGTSTEIHNYEFVDQNLEPGNYSYRLKQIDYDGNYTYSNIIEAEILSPIEFKLGQNYPNPFNPGTIISWQSPVSSWQTIKLYDIMGREIETIVDDYYEAGFHSKLYIVNSTLPSGVYFYKLQAGNFSEIKKMILIR</sequence>
<proteinExistence type="predicted"/>
<feature type="signal peptide" evidence="1">
    <location>
        <begin position="1"/>
        <end position="27"/>
    </location>
</feature>
<accession>A0A7V3E6M8</accession>
<reference evidence="3" key="1">
    <citation type="journal article" date="2020" name="mSystems">
        <title>Genome- and Community-Level Interaction Insights into Carbon Utilization and Element Cycling Functions of Hydrothermarchaeota in Hydrothermal Sediment.</title>
        <authorList>
            <person name="Zhou Z."/>
            <person name="Liu Y."/>
            <person name="Xu W."/>
            <person name="Pan J."/>
            <person name="Luo Z.H."/>
            <person name="Li M."/>
        </authorList>
    </citation>
    <scope>NUCLEOTIDE SEQUENCE [LARGE SCALE GENOMIC DNA]</scope>
    <source>
        <strain evidence="3">SpSt-479</strain>
    </source>
</reference>
<dbReference type="PANTHER" id="PTHR42754">
    <property type="entry name" value="ENDOGLUCANASE"/>
    <property type="match status" value="1"/>
</dbReference>
<gene>
    <name evidence="3" type="ORF">ENS31_05430</name>
</gene>
<feature type="chain" id="PRO_5030706479" evidence="1">
    <location>
        <begin position="28"/>
        <end position="586"/>
    </location>
</feature>
<dbReference type="EMBL" id="DSUJ01000008">
    <property type="protein sequence ID" value="HFI90961.1"/>
    <property type="molecule type" value="Genomic_DNA"/>
</dbReference>
<dbReference type="InterPro" id="IPR013783">
    <property type="entry name" value="Ig-like_fold"/>
</dbReference>
<evidence type="ECO:0000259" key="2">
    <source>
        <dbReference type="Pfam" id="PF18962"/>
    </source>
</evidence>
<feature type="domain" description="Secretion system C-terminal sorting" evidence="2">
    <location>
        <begin position="507"/>
        <end position="583"/>
    </location>
</feature>
<organism evidence="3">
    <name type="scientific">Ignavibacterium album</name>
    <dbReference type="NCBI Taxonomy" id="591197"/>
    <lineage>
        <taxon>Bacteria</taxon>
        <taxon>Pseudomonadati</taxon>
        <taxon>Ignavibacteriota</taxon>
        <taxon>Ignavibacteria</taxon>
        <taxon>Ignavibacteriales</taxon>
        <taxon>Ignavibacteriaceae</taxon>
        <taxon>Ignavibacterium</taxon>
    </lineage>
</organism>